<dbReference type="Pfam" id="PF00581">
    <property type="entry name" value="Rhodanese"/>
    <property type="match status" value="1"/>
</dbReference>
<reference evidence="14 15" key="1">
    <citation type="submission" date="2016-11" db="EMBL/GenBank/DDBJ databases">
        <authorList>
            <person name="Jaros S."/>
            <person name="Januszkiewicz K."/>
            <person name="Wedrychowicz H."/>
        </authorList>
    </citation>
    <scope>NUCLEOTIDE SEQUENCE [LARGE SCALE GENOMIC DNA]</scope>
    <source>
        <strain evidence="14 15">CGMCC 1.8863</strain>
    </source>
</reference>
<comment type="catalytic activity">
    <reaction evidence="5">
        <text>[molybdopterin-synthase sulfur-carrier protein]-C-terminal Gly-Gly + ATP + H(+) = [molybdopterin-synthase sulfur-carrier protein]-C-terminal Gly-Gly-AMP + diphosphate</text>
        <dbReference type="Rhea" id="RHEA:43616"/>
        <dbReference type="Rhea" id="RHEA-COMP:12159"/>
        <dbReference type="Rhea" id="RHEA-COMP:12202"/>
        <dbReference type="ChEBI" id="CHEBI:15378"/>
        <dbReference type="ChEBI" id="CHEBI:30616"/>
        <dbReference type="ChEBI" id="CHEBI:33019"/>
        <dbReference type="ChEBI" id="CHEBI:90618"/>
        <dbReference type="ChEBI" id="CHEBI:90778"/>
        <dbReference type="EC" id="2.7.7.80"/>
    </reaction>
</comment>
<dbReference type="SUPFAM" id="SSF69572">
    <property type="entry name" value="Activating enzymes of the ubiquitin-like proteins"/>
    <property type="match status" value="1"/>
</dbReference>
<keyword evidence="14" id="KW-0548">Nucleotidyltransferase</keyword>
<protein>
    <recommendedName>
        <fullName evidence="9">Molybdopterin-synthase adenylyltransferase</fullName>
        <ecNumber evidence="8">2.7.7.80</ecNumber>
    </recommendedName>
    <alternativeName>
        <fullName evidence="12">MoaD protein adenylase</fullName>
    </alternativeName>
    <alternativeName>
        <fullName evidence="10">Molybdopterin-converting factor subunit 1 adenylase</fullName>
    </alternativeName>
    <alternativeName>
        <fullName evidence="11">Sulfur carrier protein MoaD adenylyltransferase</fullName>
    </alternativeName>
</protein>
<comment type="similarity">
    <text evidence="1">Belongs to the HesA/MoeB/ThiF family.</text>
</comment>
<name>A0A1M6FSH0_9FLAO</name>
<dbReference type="Gene3D" id="3.40.50.720">
    <property type="entry name" value="NAD(P)-binding Rossmann-like Domain"/>
    <property type="match status" value="1"/>
</dbReference>
<evidence type="ECO:0000256" key="10">
    <source>
        <dbReference type="ARBA" id="ARBA00075110"/>
    </source>
</evidence>
<keyword evidence="15" id="KW-1185">Reference proteome</keyword>
<dbReference type="RefSeq" id="WP_072764140.1">
    <property type="nucleotide sequence ID" value="NZ_FQYX01000009.1"/>
</dbReference>
<dbReference type="GO" id="GO:0005829">
    <property type="term" value="C:cytosol"/>
    <property type="evidence" value="ECO:0007669"/>
    <property type="project" value="TreeGrafter"/>
</dbReference>
<sequence length="356" mass="39587">MQNNRYERQTRLKEFGPEAQEKLSNARVLVVGAGGLGIPILLYLNAMGVGTLGIIENDTVEITNLQRQVLYTEKDLGRSKLEVVTERLQAQNSQTSLKLFDTFLTRDNALEIFAQFDVVVDGSDNFPTRYLINDACVLLKKPFVSGAIQGFEGQLSVFNYNGGPTYRCLFPSIPSPEDIPNCNENGVLGVVPGIIGNLQALEAVKVITGVGRPLSGTLLLFDGLQNRYQKINFALQPENLNIKTLQSSYGGQYCDLGTTKSVEELQQLLDKEVNIQLIDVRTEAEFEAFRLSEALNIPLDELELRVAEIDFKKPIYLICQSGIRSEKALLRLQELHKEAILYHVVGGVNKFLSSCQ</sequence>
<evidence type="ECO:0000256" key="6">
    <source>
        <dbReference type="ARBA" id="ARBA00055169"/>
    </source>
</evidence>
<dbReference type="GO" id="GO:0005524">
    <property type="term" value="F:ATP binding"/>
    <property type="evidence" value="ECO:0007669"/>
    <property type="project" value="UniProtKB-KW"/>
</dbReference>
<evidence type="ECO:0000256" key="3">
    <source>
        <dbReference type="ARBA" id="ARBA00022741"/>
    </source>
</evidence>
<evidence type="ECO:0000256" key="9">
    <source>
        <dbReference type="ARBA" id="ARBA00073635"/>
    </source>
</evidence>
<dbReference type="Proteomes" id="UP000184231">
    <property type="component" value="Unassembled WGS sequence"/>
</dbReference>
<dbReference type="GO" id="GO:0061605">
    <property type="term" value="F:molybdopterin-synthase adenylyltransferase activity"/>
    <property type="evidence" value="ECO:0007669"/>
    <property type="project" value="UniProtKB-EC"/>
</dbReference>
<dbReference type="PANTHER" id="PTHR10953">
    <property type="entry name" value="UBIQUITIN-ACTIVATING ENZYME E1"/>
    <property type="match status" value="1"/>
</dbReference>
<dbReference type="CDD" id="cd00757">
    <property type="entry name" value="ThiF_MoeB_HesA_family"/>
    <property type="match status" value="1"/>
</dbReference>
<evidence type="ECO:0000256" key="5">
    <source>
        <dbReference type="ARBA" id="ARBA00052218"/>
    </source>
</evidence>
<proteinExistence type="inferred from homology"/>
<evidence type="ECO:0000259" key="13">
    <source>
        <dbReference type="PROSITE" id="PS50206"/>
    </source>
</evidence>
<dbReference type="InterPro" id="IPR000594">
    <property type="entry name" value="ThiF_NAD_FAD-bd"/>
</dbReference>
<evidence type="ECO:0000256" key="11">
    <source>
        <dbReference type="ARBA" id="ARBA00075328"/>
    </source>
</evidence>
<keyword evidence="4" id="KW-0067">ATP-binding</keyword>
<dbReference type="GO" id="GO:0004792">
    <property type="term" value="F:thiosulfate-cyanide sulfurtransferase activity"/>
    <property type="evidence" value="ECO:0007669"/>
    <property type="project" value="TreeGrafter"/>
</dbReference>
<comment type="subunit">
    <text evidence="7">Homodimer. Forms a stable heterotetrameric complex of 2 MoeB and 2 MoaD during adenylation of MoaD.</text>
</comment>
<dbReference type="PANTHER" id="PTHR10953:SF102">
    <property type="entry name" value="ADENYLYLTRANSFERASE AND SULFURTRANSFERASE MOCS3"/>
    <property type="match status" value="1"/>
</dbReference>
<evidence type="ECO:0000256" key="12">
    <source>
        <dbReference type="ARBA" id="ARBA00078531"/>
    </source>
</evidence>
<dbReference type="Gene3D" id="3.40.250.10">
    <property type="entry name" value="Rhodanese-like domain"/>
    <property type="match status" value="1"/>
</dbReference>
<evidence type="ECO:0000313" key="15">
    <source>
        <dbReference type="Proteomes" id="UP000184231"/>
    </source>
</evidence>
<evidence type="ECO:0000256" key="8">
    <source>
        <dbReference type="ARBA" id="ARBA00066884"/>
    </source>
</evidence>
<dbReference type="OrthoDB" id="9804286at2"/>
<dbReference type="EMBL" id="FQYX01000009">
    <property type="protein sequence ID" value="SHJ00569.1"/>
    <property type="molecule type" value="Genomic_DNA"/>
</dbReference>
<evidence type="ECO:0000313" key="14">
    <source>
        <dbReference type="EMBL" id="SHJ00569.1"/>
    </source>
</evidence>
<dbReference type="GO" id="GO:0008146">
    <property type="term" value="F:sulfotransferase activity"/>
    <property type="evidence" value="ECO:0007669"/>
    <property type="project" value="TreeGrafter"/>
</dbReference>
<accession>A0A1M6FSH0</accession>
<dbReference type="STRING" id="558155.SAMN04487911_10966"/>
<dbReference type="InterPro" id="IPR035985">
    <property type="entry name" value="Ubiquitin-activating_enz"/>
</dbReference>
<comment type="function">
    <text evidence="6">Catalyzes the adenylation by ATP of the carboxyl group of the C-terminal glycine of sulfur carrier protein MoaD.</text>
</comment>
<feature type="domain" description="Rhodanese" evidence="13">
    <location>
        <begin position="271"/>
        <end position="356"/>
    </location>
</feature>
<organism evidence="14 15">
    <name type="scientific">Arenibacter nanhaiticus</name>
    <dbReference type="NCBI Taxonomy" id="558155"/>
    <lineage>
        <taxon>Bacteria</taxon>
        <taxon>Pseudomonadati</taxon>
        <taxon>Bacteroidota</taxon>
        <taxon>Flavobacteriia</taxon>
        <taxon>Flavobacteriales</taxon>
        <taxon>Flavobacteriaceae</taxon>
        <taxon>Arenibacter</taxon>
    </lineage>
</organism>
<keyword evidence="3" id="KW-0547">Nucleotide-binding</keyword>
<keyword evidence="2 14" id="KW-0808">Transferase</keyword>
<evidence type="ECO:0000256" key="4">
    <source>
        <dbReference type="ARBA" id="ARBA00022840"/>
    </source>
</evidence>
<dbReference type="InterPro" id="IPR036873">
    <property type="entry name" value="Rhodanese-like_dom_sf"/>
</dbReference>
<dbReference type="EC" id="2.7.7.80" evidence="8"/>
<dbReference type="InterPro" id="IPR045886">
    <property type="entry name" value="ThiF/MoeB/HesA"/>
</dbReference>
<dbReference type="InterPro" id="IPR001763">
    <property type="entry name" value="Rhodanese-like_dom"/>
</dbReference>
<dbReference type="AlphaFoldDB" id="A0A1M6FSH0"/>
<dbReference type="CDD" id="cd00158">
    <property type="entry name" value="RHOD"/>
    <property type="match status" value="1"/>
</dbReference>
<evidence type="ECO:0000256" key="2">
    <source>
        <dbReference type="ARBA" id="ARBA00022679"/>
    </source>
</evidence>
<gene>
    <name evidence="14" type="ORF">SAMN04487911_10966</name>
</gene>
<dbReference type="FunFam" id="3.40.50.720:FF:000033">
    <property type="entry name" value="Adenylyltransferase and sulfurtransferase MOCS3"/>
    <property type="match status" value="1"/>
</dbReference>
<evidence type="ECO:0000256" key="1">
    <source>
        <dbReference type="ARBA" id="ARBA00009919"/>
    </source>
</evidence>
<dbReference type="GO" id="GO:0008641">
    <property type="term" value="F:ubiquitin-like modifier activating enzyme activity"/>
    <property type="evidence" value="ECO:0007669"/>
    <property type="project" value="InterPro"/>
</dbReference>
<dbReference type="SMART" id="SM00450">
    <property type="entry name" value="RHOD"/>
    <property type="match status" value="1"/>
</dbReference>
<evidence type="ECO:0000256" key="7">
    <source>
        <dbReference type="ARBA" id="ARBA00063809"/>
    </source>
</evidence>
<dbReference type="PROSITE" id="PS50206">
    <property type="entry name" value="RHODANESE_3"/>
    <property type="match status" value="1"/>
</dbReference>
<dbReference type="Pfam" id="PF00899">
    <property type="entry name" value="ThiF"/>
    <property type="match status" value="1"/>
</dbReference>